<evidence type="ECO:0000256" key="1">
    <source>
        <dbReference type="SAM" id="MobiDB-lite"/>
    </source>
</evidence>
<accession>A0AA38Y7W9</accession>
<evidence type="ECO:0000313" key="2">
    <source>
        <dbReference type="EMBL" id="KAJ9638653.1"/>
    </source>
</evidence>
<comment type="caution">
    <text evidence="2">The sequence shown here is derived from an EMBL/GenBank/DDBJ whole genome shotgun (WGS) entry which is preliminary data.</text>
</comment>
<dbReference type="Proteomes" id="UP001172681">
    <property type="component" value="Unassembled WGS sequence"/>
</dbReference>
<reference evidence="2" key="1">
    <citation type="submission" date="2022-10" db="EMBL/GenBank/DDBJ databases">
        <title>Culturing micro-colonial fungi from biological soil crusts in the Mojave desert and describing Neophaeococcomyces mojavensis, and introducing the new genera and species Taxawa tesnikishii.</title>
        <authorList>
            <person name="Kurbessoian T."/>
            <person name="Stajich J.E."/>
        </authorList>
    </citation>
    <scope>NUCLEOTIDE SEQUENCE</scope>
    <source>
        <strain evidence="2">TK_35</strain>
    </source>
</reference>
<feature type="region of interest" description="Disordered" evidence="1">
    <location>
        <begin position="1"/>
        <end position="79"/>
    </location>
</feature>
<sequence>MSSRKTNNYSYPLNEGGQDVAAEREAQRSVQKLNEEAKRTATREGLSPEDPDYLPPMPATIGYSATQKKYVDVENPVKR</sequence>
<organism evidence="2 3">
    <name type="scientific">Knufia peltigerae</name>
    <dbReference type="NCBI Taxonomy" id="1002370"/>
    <lineage>
        <taxon>Eukaryota</taxon>
        <taxon>Fungi</taxon>
        <taxon>Dikarya</taxon>
        <taxon>Ascomycota</taxon>
        <taxon>Pezizomycotina</taxon>
        <taxon>Eurotiomycetes</taxon>
        <taxon>Chaetothyriomycetidae</taxon>
        <taxon>Chaetothyriales</taxon>
        <taxon>Trichomeriaceae</taxon>
        <taxon>Knufia</taxon>
    </lineage>
</organism>
<name>A0AA38Y7W9_9EURO</name>
<evidence type="ECO:0000313" key="3">
    <source>
        <dbReference type="Proteomes" id="UP001172681"/>
    </source>
</evidence>
<feature type="compositionally biased region" description="Polar residues" evidence="1">
    <location>
        <begin position="1"/>
        <end position="11"/>
    </location>
</feature>
<feature type="compositionally biased region" description="Basic and acidic residues" evidence="1">
    <location>
        <begin position="21"/>
        <end position="42"/>
    </location>
</feature>
<gene>
    <name evidence="2" type="ORF">H2204_004129</name>
</gene>
<dbReference type="EMBL" id="JAPDRN010000020">
    <property type="protein sequence ID" value="KAJ9638653.1"/>
    <property type="molecule type" value="Genomic_DNA"/>
</dbReference>
<feature type="compositionally biased region" description="Basic and acidic residues" evidence="1">
    <location>
        <begin position="69"/>
        <end position="79"/>
    </location>
</feature>
<protein>
    <submittedName>
        <fullName evidence="2">Uncharacterized protein</fullName>
    </submittedName>
</protein>
<proteinExistence type="predicted"/>
<keyword evidence="3" id="KW-1185">Reference proteome</keyword>
<dbReference type="AlphaFoldDB" id="A0AA38Y7W9"/>